<feature type="transmembrane region" description="Helical" evidence="4">
    <location>
        <begin position="124"/>
        <end position="145"/>
    </location>
</feature>
<comment type="caution">
    <text evidence="5">The sequence shown here is derived from an EMBL/GenBank/DDBJ whole genome shotgun (WGS) entry which is preliminary data.</text>
</comment>
<reference evidence="5 6" key="1">
    <citation type="journal article" date="2015" name="Sci. Rep.">
        <title>Chromosome-level genome map provides insights into diverse defense mechanisms in the medicinal fungus Ganoderma sinense.</title>
        <authorList>
            <person name="Zhu Y."/>
            <person name="Xu J."/>
            <person name="Sun C."/>
            <person name="Zhou S."/>
            <person name="Xu H."/>
            <person name="Nelson D.R."/>
            <person name="Qian J."/>
            <person name="Song J."/>
            <person name="Luo H."/>
            <person name="Xiang L."/>
            <person name="Li Y."/>
            <person name="Xu Z."/>
            <person name="Ji A."/>
            <person name="Wang L."/>
            <person name="Lu S."/>
            <person name="Hayward A."/>
            <person name="Sun W."/>
            <person name="Li X."/>
            <person name="Schwartz D.C."/>
            <person name="Wang Y."/>
            <person name="Chen S."/>
        </authorList>
    </citation>
    <scope>NUCLEOTIDE SEQUENCE [LARGE SCALE GENOMIC DNA]</scope>
    <source>
        <strain evidence="5 6">ZZ0214-1</strain>
    </source>
</reference>
<dbReference type="Gene3D" id="3.90.226.10">
    <property type="entry name" value="2-enoyl-CoA Hydratase, Chain A, domain 1"/>
    <property type="match status" value="1"/>
</dbReference>
<dbReference type="PANTHER" id="PTHR43684">
    <property type="match status" value="1"/>
</dbReference>
<dbReference type="CDD" id="cd06558">
    <property type="entry name" value="crotonase-like"/>
    <property type="match status" value="1"/>
</dbReference>
<evidence type="ECO:0000313" key="5">
    <source>
        <dbReference type="EMBL" id="PIL23897.1"/>
    </source>
</evidence>
<evidence type="ECO:0000256" key="3">
    <source>
        <dbReference type="ARBA" id="ARBA00023235"/>
    </source>
</evidence>
<dbReference type="STRING" id="1077348.A0A2G8RQW4"/>
<keyword evidence="6" id="KW-1185">Reference proteome</keyword>
<dbReference type="SUPFAM" id="SSF52096">
    <property type="entry name" value="ClpP/crotonase"/>
    <property type="match status" value="1"/>
</dbReference>
<name>A0A2G8RQW4_9APHY</name>
<keyword evidence="4" id="KW-1133">Transmembrane helix</keyword>
<evidence type="ECO:0000256" key="4">
    <source>
        <dbReference type="SAM" id="Phobius"/>
    </source>
</evidence>
<dbReference type="InterPro" id="IPR001753">
    <property type="entry name" value="Enoyl-CoA_hydra/iso"/>
</dbReference>
<dbReference type="AlphaFoldDB" id="A0A2G8RQW4"/>
<keyword evidence="3" id="KW-0413">Isomerase</keyword>
<gene>
    <name evidence="5" type="ORF">GSI_13648</name>
</gene>
<dbReference type="GO" id="GO:0005782">
    <property type="term" value="C:peroxisomal matrix"/>
    <property type="evidence" value="ECO:0007669"/>
    <property type="project" value="TreeGrafter"/>
</dbReference>
<feature type="transmembrane region" description="Helical" evidence="4">
    <location>
        <begin position="101"/>
        <end position="118"/>
    </location>
</feature>
<dbReference type="InterPro" id="IPR029045">
    <property type="entry name" value="ClpP/crotonase-like_dom_sf"/>
</dbReference>
<dbReference type="PANTHER" id="PTHR43684:SF1">
    <property type="entry name" value="ENOYL-COA DELTA ISOMERASE 2"/>
    <property type="match status" value="1"/>
</dbReference>
<sequence length="266" mass="29186">MSKVTVEISQGIATIAFNRSESLNAIERADYDAFAEALRAIDKRPDVLATIWQASGKWFSAGTSVKKTVDSSQRTVRDFFATVVAPVNTDVSRALYTHSKILVAAVNGPVMGISAAFLGHFDFIYALPSMWLSVPFTFLGLVAEAGSSVTFRNRMGAAKANEVLIFGKKKEAQELLECGFINKIFPEQPVPSFHAAVRKHVQSELEGLDPSAVLGVKQLIKAGLNDQHNLDTVNLRESYGQAERFEGGVPMERFAKIARKEIKHKL</sequence>
<dbReference type="InterPro" id="IPR051053">
    <property type="entry name" value="ECH/Chromodomain_protein"/>
</dbReference>
<evidence type="ECO:0000256" key="1">
    <source>
        <dbReference type="ARBA" id="ARBA00004275"/>
    </source>
</evidence>
<evidence type="ECO:0000313" key="6">
    <source>
        <dbReference type="Proteomes" id="UP000230002"/>
    </source>
</evidence>
<keyword evidence="4" id="KW-0812">Transmembrane</keyword>
<organism evidence="5 6">
    <name type="scientific">Ganoderma sinense ZZ0214-1</name>
    <dbReference type="NCBI Taxonomy" id="1077348"/>
    <lineage>
        <taxon>Eukaryota</taxon>
        <taxon>Fungi</taxon>
        <taxon>Dikarya</taxon>
        <taxon>Basidiomycota</taxon>
        <taxon>Agaricomycotina</taxon>
        <taxon>Agaricomycetes</taxon>
        <taxon>Polyporales</taxon>
        <taxon>Polyporaceae</taxon>
        <taxon>Ganoderma</taxon>
    </lineage>
</organism>
<dbReference type="EMBL" id="AYKW01000067">
    <property type="protein sequence ID" value="PIL23897.1"/>
    <property type="molecule type" value="Genomic_DNA"/>
</dbReference>
<protein>
    <submittedName>
        <fullName evidence="5">Uncharacterized protein</fullName>
    </submittedName>
</protein>
<evidence type="ECO:0000256" key="2">
    <source>
        <dbReference type="ARBA" id="ARBA00023140"/>
    </source>
</evidence>
<keyword evidence="2" id="KW-0576">Peroxisome</keyword>
<dbReference type="GO" id="GO:0004165">
    <property type="term" value="F:delta(3)-delta(2)-enoyl-CoA isomerase activity"/>
    <property type="evidence" value="ECO:0007669"/>
    <property type="project" value="UniProtKB-ARBA"/>
</dbReference>
<proteinExistence type="predicted"/>
<accession>A0A2G8RQW4</accession>
<keyword evidence="4" id="KW-0472">Membrane</keyword>
<dbReference type="Proteomes" id="UP000230002">
    <property type="component" value="Unassembled WGS sequence"/>
</dbReference>
<dbReference type="Pfam" id="PF00378">
    <property type="entry name" value="ECH_1"/>
    <property type="match status" value="1"/>
</dbReference>
<dbReference type="OrthoDB" id="448450at2759"/>
<comment type="subcellular location">
    <subcellularLocation>
        <location evidence="1">Peroxisome</location>
    </subcellularLocation>
</comment>
<dbReference type="GO" id="GO:0006635">
    <property type="term" value="P:fatty acid beta-oxidation"/>
    <property type="evidence" value="ECO:0007669"/>
    <property type="project" value="TreeGrafter"/>
</dbReference>